<accession>A0A395SLD2</accession>
<comment type="caution">
    <text evidence="1">The sequence shown here is derived from an EMBL/GenBank/DDBJ whole genome shotgun (WGS) entry which is preliminary data.</text>
</comment>
<dbReference type="EMBL" id="PXOG01000145">
    <property type="protein sequence ID" value="RGP72909.1"/>
    <property type="molecule type" value="Genomic_DNA"/>
</dbReference>
<gene>
    <name evidence="1" type="ORF">FLONG3_6547</name>
</gene>
<dbReference type="STRING" id="694270.A0A395SLD2"/>
<organism evidence="1 2">
    <name type="scientific">Fusarium longipes</name>
    <dbReference type="NCBI Taxonomy" id="694270"/>
    <lineage>
        <taxon>Eukaryota</taxon>
        <taxon>Fungi</taxon>
        <taxon>Dikarya</taxon>
        <taxon>Ascomycota</taxon>
        <taxon>Pezizomycotina</taxon>
        <taxon>Sordariomycetes</taxon>
        <taxon>Hypocreomycetidae</taxon>
        <taxon>Hypocreales</taxon>
        <taxon>Nectriaceae</taxon>
        <taxon>Fusarium</taxon>
    </lineage>
</organism>
<dbReference type="Proteomes" id="UP000266234">
    <property type="component" value="Unassembled WGS sequence"/>
</dbReference>
<proteinExistence type="predicted"/>
<evidence type="ECO:0000313" key="2">
    <source>
        <dbReference type="Proteomes" id="UP000266234"/>
    </source>
</evidence>
<keyword evidence="2" id="KW-1185">Reference proteome</keyword>
<dbReference type="AlphaFoldDB" id="A0A395SLD2"/>
<sequence length="361" mass="41539">MAPRKNRLSERFKLSERGFFYDDCVTENPLPQHAENLRQSMLDFAFQNLEIDTNIVNDDLTKERAERLSRGGYSEEQWKIFYREKFFSPIEQITSNPSGSRSDSEVTWVTFNNTGLDDTIPGALENEKQPKPDYGFYLPMYHLENECYIPETNEHKGLKWHKNATPSIVESFSWSVLKELYEHGLRPSPLGIFDGSNKEPRENDLKCFPWLVVEFKKQDESENVKREVYRQAVNASGCAVRLNQIAAKYAVELVDEAHVPPIPVVTTIGSTVKVWITYHGKRFLAYHDDNKWRQCNREHGGYVMQCVWEGDMTQPRDIVSGGLHTPVLVALDIRVERAVLDGGLACAYKAIHNHIPTQDLK</sequence>
<protein>
    <submittedName>
        <fullName evidence="1">Uncharacterized protein</fullName>
    </submittedName>
</protein>
<evidence type="ECO:0000313" key="1">
    <source>
        <dbReference type="EMBL" id="RGP72909.1"/>
    </source>
</evidence>
<name>A0A395SLD2_9HYPO</name>
<dbReference type="OrthoDB" id="5081713at2759"/>
<reference evidence="1 2" key="1">
    <citation type="journal article" date="2018" name="PLoS Pathog.">
        <title>Evolution of structural diversity of trichothecenes, a family of toxins produced by plant pathogenic and entomopathogenic fungi.</title>
        <authorList>
            <person name="Proctor R.H."/>
            <person name="McCormick S.P."/>
            <person name="Kim H.S."/>
            <person name="Cardoza R.E."/>
            <person name="Stanley A.M."/>
            <person name="Lindo L."/>
            <person name="Kelly A."/>
            <person name="Brown D.W."/>
            <person name="Lee T."/>
            <person name="Vaughan M.M."/>
            <person name="Alexander N.J."/>
            <person name="Busman M."/>
            <person name="Gutierrez S."/>
        </authorList>
    </citation>
    <scope>NUCLEOTIDE SEQUENCE [LARGE SCALE GENOMIC DNA]</scope>
    <source>
        <strain evidence="1 2">NRRL 20695</strain>
    </source>
</reference>